<sequence>MLPKVARACGCPPTLELGFIPKVRSSVRYLELTPPVAIPANREMRGHLEATTVRAFLVLFRLSISRGH</sequence>
<dbReference type="KEGG" id="rht:NT26_2797"/>
<keyword evidence="2" id="KW-1185">Reference proteome</keyword>
<dbReference type="EMBL" id="FO082820">
    <property type="protein sequence ID" value="CCF20521.1"/>
    <property type="molecule type" value="Genomic_DNA"/>
</dbReference>
<proteinExistence type="predicted"/>
<reference evidence="1 2" key="1">
    <citation type="journal article" date="2013" name="Genome Biol. Evol.">
        <title>Life in an arsenic-containing gold mine: genome and physiology of the autotrophic arsenite-oxidizing bacterium rhizobium sp. NT-26.</title>
        <authorList>
            <person name="Andres J."/>
            <person name="Arsene-Ploetze F."/>
            <person name="Barbe V."/>
            <person name="Brochier-Armanet C."/>
            <person name="Cleiss-Arnold J."/>
            <person name="Coppee J.Y."/>
            <person name="Dillies M.A."/>
            <person name="Geist"/>
            <person name="L"/>
            <person name="Joublin A."/>
            <person name="Koechler S."/>
            <person name="Lassalle F."/>
            <person name="Marchal M."/>
            <person name="Medigue C."/>
            <person name="Muller D."/>
            <person name="Nesme X."/>
            <person name="Plewniak F."/>
            <person name="Proux C."/>
            <person name="Ramirez-Bahena M.H."/>
            <person name="Schenowitz C."/>
            <person name="Sismeiro O."/>
            <person name="Vallenet D."/>
            <person name="Santini J.M."/>
            <person name="Bertin P.N."/>
        </authorList>
    </citation>
    <scope>NUCLEOTIDE SEQUENCE [LARGE SCALE GENOMIC DNA]</scope>
    <source>
        <strain evidence="1 2">NT-26</strain>
    </source>
</reference>
<dbReference type="AlphaFoldDB" id="L0NI82"/>
<organism evidence="1 2">
    <name type="scientific">Pseudorhizobium banfieldiae</name>
    <dbReference type="NCBI Taxonomy" id="1125847"/>
    <lineage>
        <taxon>Bacteria</taxon>
        <taxon>Pseudomonadati</taxon>
        <taxon>Pseudomonadota</taxon>
        <taxon>Alphaproteobacteria</taxon>
        <taxon>Hyphomicrobiales</taxon>
        <taxon>Rhizobiaceae</taxon>
        <taxon>Rhizobium/Agrobacterium group</taxon>
        <taxon>Pseudorhizobium</taxon>
    </lineage>
</organism>
<accession>L0NI82</accession>
<dbReference type="Proteomes" id="UP000010792">
    <property type="component" value="Chromosome"/>
</dbReference>
<gene>
    <name evidence="1" type="ORF">NT26_2797</name>
</gene>
<evidence type="ECO:0000313" key="1">
    <source>
        <dbReference type="EMBL" id="CCF20521.1"/>
    </source>
</evidence>
<evidence type="ECO:0000313" key="2">
    <source>
        <dbReference type="Proteomes" id="UP000010792"/>
    </source>
</evidence>
<dbReference type="STRING" id="1125847.NT26_2797"/>
<name>L0NI82_9HYPH</name>
<protein>
    <submittedName>
        <fullName evidence="1">Uncharacterized protein</fullName>
    </submittedName>
</protein>